<accession>A0A9W7VZ00</accession>
<dbReference type="OrthoDB" id="5552418at2759"/>
<feature type="compositionally biased region" description="Low complexity" evidence="1">
    <location>
        <begin position="121"/>
        <end position="130"/>
    </location>
</feature>
<feature type="region of interest" description="Disordered" evidence="1">
    <location>
        <begin position="85"/>
        <end position="108"/>
    </location>
</feature>
<dbReference type="EMBL" id="RIBY02002311">
    <property type="protein sequence ID" value="KAH9819801.1"/>
    <property type="molecule type" value="Genomic_DNA"/>
</dbReference>
<feature type="region of interest" description="Disordered" evidence="1">
    <location>
        <begin position="120"/>
        <end position="149"/>
    </location>
</feature>
<feature type="compositionally biased region" description="Polar residues" evidence="1">
    <location>
        <begin position="46"/>
        <end position="56"/>
    </location>
</feature>
<dbReference type="Proteomes" id="UP001138500">
    <property type="component" value="Unassembled WGS sequence"/>
</dbReference>
<feature type="region of interest" description="Disordered" evidence="1">
    <location>
        <begin position="382"/>
        <end position="403"/>
    </location>
</feature>
<evidence type="ECO:0000313" key="2">
    <source>
        <dbReference type="EMBL" id="KAH9819801.1"/>
    </source>
</evidence>
<evidence type="ECO:0000313" key="3">
    <source>
        <dbReference type="Proteomes" id="UP001138500"/>
    </source>
</evidence>
<dbReference type="AlphaFoldDB" id="A0A9W7VZ00"/>
<keyword evidence="3" id="KW-1185">Reference proteome</keyword>
<evidence type="ECO:0000256" key="1">
    <source>
        <dbReference type="SAM" id="MobiDB-lite"/>
    </source>
</evidence>
<feature type="compositionally biased region" description="Low complexity" evidence="1">
    <location>
        <begin position="11"/>
        <end position="28"/>
    </location>
</feature>
<sequence>MEGHDPSSQRQYAPNTYAAQQNQQATAQVPSQYGSSGSTERFRHSSYLQQSPTAPSSLGRAGSDGQMYGFQQSAYGSMPMQQSSLQYAQGVQQSHDATRQAQQNPYQQYSTSSMYGMAGVQTPQQQQSNQTGYESVGQYRQRPSSHSETLGTGFGVPQASYYIAGQNVPTSAAPGSDLTGQLSASYTPTAGYQQAAASTQQTYPSTMIDPTQAGAYATYAQQSQYNNSQSTSSVDQAFNEYQQRVRSIFTMVREGTLRDIGTHLLQISQYLLGNAEALGLTRDDDSLHDERIRLWDEFNRAWLATLQRQHDLTEEMLQTQQQLREPQSIMSQQALEHLSRELVRLCDSVERHGLVDYQMGVSEEEIMDLIIRCLNLIDPSGAAERSSESNANPESTRGASRSRFAAAELGLESVNSEKKLDRATLCSQPVVRQDDTA</sequence>
<feature type="region of interest" description="Disordered" evidence="1">
    <location>
        <begin position="1"/>
        <end position="65"/>
    </location>
</feature>
<reference evidence="2 3" key="1">
    <citation type="journal article" date="2018" name="IMA Fungus">
        <title>IMA Genome-F 10: Nine draft genome sequences of Claviceps purpurea s.lat., including C. arundinis, C. humidiphila, and C. cf. spartinae, pseudomolecules for the pitch canker pathogen Fusarium circinatum, draft genome of Davidsoniella eucalypti, Grosmannia galeiformis, Quambalaria eucalypti, and Teratosphaeria destructans.</title>
        <authorList>
            <person name="Wingfield B.D."/>
            <person name="Liu M."/>
            <person name="Nguyen H.D."/>
            <person name="Lane F.A."/>
            <person name="Morgan S.W."/>
            <person name="De Vos L."/>
            <person name="Wilken P.M."/>
            <person name="Duong T.A."/>
            <person name="Aylward J."/>
            <person name="Coetzee M.P."/>
            <person name="Dadej K."/>
            <person name="De Beer Z.W."/>
            <person name="Findlay W."/>
            <person name="Havenga M."/>
            <person name="Kolarik M."/>
            <person name="Menzies J.G."/>
            <person name="Naidoo K."/>
            <person name="Pochopski O."/>
            <person name="Shoukouhi P."/>
            <person name="Santana Q.C."/>
            <person name="Seifert K.A."/>
            <person name="Soal N."/>
            <person name="Steenkamp E.T."/>
            <person name="Tatham C.T."/>
            <person name="van der Nest M.A."/>
            <person name="Wingfield M.J."/>
        </authorList>
    </citation>
    <scope>NUCLEOTIDE SEQUENCE [LARGE SCALE GENOMIC DNA]</scope>
    <source>
        <strain evidence="2">CMW44962</strain>
    </source>
</reference>
<protein>
    <submittedName>
        <fullName evidence="2">Uncharacterized protein</fullName>
    </submittedName>
</protein>
<proteinExistence type="predicted"/>
<comment type="caution">
    <text evidence="2">The sequence shown here is derived from an EMBL/GenBank/DDBJ whole genome shotgun (WGS) entry which is preliminary data.</text>
</comment>
<gene>
    <name evidence="2" type="ORF">Tdes44962_MAKER00790</name>
</gene>
<feature type="compositionally biased region" description="Polar residues" evidence="1">
    <location>
        <begin position="388"/>
        <end position="399"/>
    </location>
</feature>
<reference evidence="2 3" key="2">
    <citation type="journal article" date="2021" name="Curr. Genet.">
        <title>Genetic response to nitrogen starvation in the aggressive Eucalyptus foliar pathogen Teratosphaeria destructans.</title>
        <authorList>
            <person name="Havenga M."/>
            <person name="Wingfield B.D."/>
            <person name="Wingfield M.J."/>
            <person name="Dreyer L.L."/>
            <person name="Roets F."/>
            <person name="Aylward J."/>
        </authorList>
    </citation>
    <scope>NUCLEOTIDE SEQUENCE [LARGE SCALE GENOMIC DNA]</scope>
    <source>
        <strain evidence="2">CMW44962</strain>
    </source>
</reference>
<feature type="compositionally biased region" description="Polar residues" evidence="1">
    <location>
        <begin position="29"/>
        <end position="39"/>
    </location>
</feature>
<name>A0A9W7VZ00_9PEZI</name>
<organism evidence="2 3">
    <name type="scientific">Teratosphaeria destructans</name>
    <dbReference type="NCBI Taxonomy" id="418781"/>
    <lineage>
        <taxon>Eukaryota</taxon>
        <taxon>Fungi</taxon>
        <taxon>Dikarya</taxon>
        <taxon>Ascomycota</taxon>
        <taxon>Pezizomycotina</taxon>
        <taxon>Dothideomycetes</taxon>
        <taxon>Dothideomycetidae</taxon>
        <taxon>Mycosphaerellales</taxon>
        <taxon>Teratosphaeriaceae</taxon>
        <taxon>Teratosphaeria</taxon>
    </lineage>
</organism>